<evidence type="ECO:0000313" key="3">
    <source>
        <dbReference type="EMBL" id="MFC1800366.1"/>
    </source>
</evidence>
<dbReference type="PANTHER" id="PTHR43156:SF2">
    <property type="entry name" value="STAGE II SPORULATION PROTEIN E"/>
    <property type="match status" value="1"/>
</dbReference>
<gene>
    <name evidence="3" type="ORF">ACFL2Z_05640</name>
</gene>
<feature type="non-terminal residue" evidence="3">
    <location>
        <position position="1"/>
    </location>
</feature>
<evidence type="ECO:0000313" key="4">
    <source>
        <dbReference type="Proteomes" id="UP001594288"/>
    </source>
</evidence>
<dbReference type="Gene3D" id="3.60.40.10">
    <property type="entry name" value="PPM-type phosphatase domain"/>
    <property type="match status" value="1"/>
</dbReference>
<evidence type="ECO:0000256" key="1">
    <source>
        <dbReference type="ARBA" id="ARBA00022801"/>
    </source>
</evidence>
<organism evidence="3 4">
    <name type="scientific">Eiseniibacteriota bacterium</name>
    <dbReference type="NCBI Taxonomy" id="2212470"/>
    <lineage>
        <taxon>Bacteria</taxon>
        <taxon>Candidatus Eiseniibacteriota</taxon>
    </lineage>
</organism>
<keyword evidence="4" id="KW-1185">Reference proteome</keyword>
<proteinExistence type="predicted"/>
<evidence type="ECO:0000259" key="2">
    <source>
        <dbReference type="Pfam" id="PF07228"/>
    </source>
</evidence>
<dbReference type="Proteomes" id="UP001594288">
    <property type="component" value="Unassembled WGS sequence"/>
</dbReference>
<protein>
    <submittedName>
        <fullName evidence="3">SpoIIE family protein phosphatase</fullName>
    </submittedName>
</protein>
<sequence>LLINYTDGLTEACDAEGRFFGEAGFSELIPTLKGLSAEEAGARIVNAVAGFIGKERPSDDLALIVLRRTG</sequence>
<reference evidence="3 4" key="1">
    <citation type="submission" date="2024-09" db="EMBL/GenBank/DDBJ databases">
        <authorList>
            <person name="D'Angelo T."/>
        </authorList>
    </citation>
    <scope>NUCLEOTIDE SEQUENCE [LARGE SCALE GENOMIC DNA]</scope>
    <source>
        <strain evidence="3">SAG AM-311-F02</strain>
    </source>
</reference>
<dbReference type="PANTHER" id="PTHR43156">
    <property type="entry name" value="STAGE II SPORULATION PROTEIN E-RELATED"/>
    <property type="match status" value="1"/>
</dbReference>
<keyword evidence="1" id="KW-0378">Hydrolase</keyword>
<dbReference type="InterPro" id="IPR052016">
    <property type="entry name" value="Bact_Sigma-Reg"/>
</dbReference>
<feature type="domain" description="PPM-type phosphatase" evidence="2">
    <location>
        <begin position="2"/>
        <end position="68"/>
    </location>
</feature>
<dbReference type="InterPro" id="IPR036457">
    <property type="entry name" value="PPM-type-like_dom_sf"/>
</dbReference>
<dbReference type="EMBL" id="JBHPEI010000134">
    <property type="protein sequence ID" value="MFC1800366.1"/>
    <property type="molecule type" value="Genomic_DNA"/>
</dbReference>
<dbReference type="InterPro" id="IPR001932">
    <property type="entry name" value="PPM-type_phosphatase-like_dom"/>
</dbReference>
<dbReference type="Pfam" id="PF07228">
    <property type="entry name" value="SpoIIE"/>
    <property type="match status" value="1"/>
</dbReference>
<accession>A0ABV6YQL8</accession>
<name>A0ABV6YQL8_UNCEI</name>
<comment type="caution">
    <text evidence="3">The sequence shown here is derived from an EMBL/GenBank/DDBJ whole genome shotgun (WGS) entry which is preliminary data.</text>
</comment>